<feature type="transmembrane region" description="Helical" evidence="7">
    <location>
        <begin position="262"/>
        <end position="286"/>
    </location>
</feature>
<feature type="transmembrane region" description="Helical" evidence="7">
    <location>
        <begin position="109"/>
        <end position="126"/>
    </location>
</feature>
<dbReference type="Pfam" id="PF05977">
    <property type="entry name" value="MFS_3"/>
    <property type="match status" value="1"/>
</dbReference>
<keyword evidence="4 7" id="KW-0812">Transmembrane</keyword>
<dbReference type="GO" id="GO:0005886">
    <property type="term" value="C:plasma membrane"/>
    <property type="evidence" value="ECO:0007669"/>
    <property type="project" value="UniProtKB-SubCell"/>
</dbReference>
<dbReference type="RefSeq" id="WP_139986828.1">
    <property type="nucleotide sequence ID" value="NZ_VENP01000024.1"/>
</dbReference>
<dbReference type="Gene3D" id="1.20.1250.20">
    <property type="entry name" value="MFS general substrate transporter like domains"/>
    <property type="match status" value="1"/>
</dbReference>
<dbReference type="AlphaFoldDB" id="A0A5C5BC89"/>
<dbReference type="InterPro" id="IPR010290">
    <property type="entry name" value="TM_effector"/>
</dbReference>
<dbReference type="InterPro" id="IPR036259">
    <property type="entry name" value="MFS_trans_sf"/>
</dbReference>
<gene>
    <name evidence="8" type="ORF">FH969_07940</name>
</gene>
<evidence type="ECO:0000256" key="7">
    <source>
        <dbReference type="SAM" id="Phobius"/>
    </source>
</evidence>
<feature type="transmembrane region" description="Helical" evidence="7">
    <location>
        <begin position="398"/>
        <end position="418"/>
    </location>
</feature>
<protein>
    <submittedName>
        <fullName evidence="8">MFS transporter</fullName>
    </submittedName>
</protein>
<evidence type="ECO:0000256" key="6">
    <source>
        <dbReference type="ARBA" id="ARBA00023136"/>
    </source>
</evidence>
<feature type="transmembrane region" description="Helical" evidence="7">
    <location>
        <begin position="174"/>
        <end position="192"/>
    </location>
</feature>
<dbReference type="EMBL" id="VENP01000024">
    <property type="protein sequence ID" value="TNU74134.1"/>
    <property type="molecule type" value="Genomic_DNA"/>
</dbReference>
<dbReference type="Proteomes" id="UP000313849">
    <property type="component" value="Unassembled WGS sequence"/>
</dbReference>
<feature type="transmembrane region" description="Helical" evidence="7">
    <location>
        <begin position="292"/>
        <end position="310"/>
    </location>
</feature>
<organism evidence="8 9">
    <name type="scientific">Miniimonas arenae</name>
    <dbReference type="NCBI Taxonomy" id="676201"/>
    <lineage>
        <taxon>Bacteria</taxon>
        <taxon>Bacillati</taxon>
        <taxon>Actinomycetota</taxon>
        <taxon>Actinomycetes</taxon>
        <taxon>Micrococcales</taxon>
        <taxon>Beutenbergiaceae</taxon>
        <taxon>Miniimonas</taxon>
    </lineage>
</organism>
<keyword evidence="6 7" id="KW-0472">Membrane</keyword>
<name>A0A5C5BC89_9MICO</name>
<evidence type="ECO:0000313" key="9">
    <source>
        <dbReference type="Proteomes" id="UP000313849"/>
    </source>
</evidence>
<feature type="transmembrane region" description="Helical" evidence="7">
    <location>
        <begin position="82"/>
        <end position="103"/>
    </location>
</feature>
<feature type="transmembrane region" description="Helical" evidence="7">
    <location>
        <begin position="322"/>
        <end position="345"/>
    </location>
</feature>
<keyword evidence="5 7" id="KW-1133">Transmembrane helix</keyword>
<keyword evidence="3" id="KW-1003">Cell membrane</keyword>
<keyword evidence="2" id="KW-0813">Transport</keyword>
<comment type="subcellular location">
    <subcellularLocation>
        <location evidence="1">Cell inner membrane</location>
        <topology evidence="1">Multi-pass membrane protein</topology>
    </subcellularLocation>
</comment>
<accession>A0A5C5BC89</accession>
<dbReference type="PANTHER" id="PTHR23513">
    <property type="entry name" value="INTEGRAL MEMBRANE EFFLUX PROTEIN-RELATED"/>
    <property type="match status" value="1"/>
</dbReference>
<evidence type="ECO:0000256" key="2">
    <source>
        <dbReference type="ARBA" id="ARBA00022448"/>
    </source>
</evidence>
<dbReference type="OrthoDB" id="5494559at2"/>
<comment type="caution">
    <text evidence="8">The sequence shown here is derived from an EMBL/GenBank/DDBJ whole genome shotgun (WGS) entry which is preliminary data.</text>
</comment>
<evidence type="ECO:0000313" key="8">
    <source>
        <dbReference type="EMBL" id="TNU74134.1"/>
    </source>
</evidence>
<proteinExistence type="predicted"/>
<feature type="transmembrane region" description="Helical" evidence="7">
    <location>
        <begin position="424"/>
        <end position="444"/>
    </location>
</feature>
<feature type="transmembrane region" description="Helical" evidence="7">
    <location>
        <begin position="50"/>
        <end position="70"/>
    </location>
</feature>
<feature type="transmembrane region" description="Helical" evidence="7">
    <location>
        <begin position="20"/>
        <end position="38"/>
    </location>
</feature>
<dbReference type="SUPFAM" id="SSF103473">
    <property type="entry name" value="MFS general substrate transporter"/>
    <property type="match status" value="1"/>
</dbReference>
<dbReference type="PANTHER" id="PTHR23513:SF9">
    <property type="entry name" value="ENTEROBACTIN EXPORTER ENTS"/>
    <property type="match status" value="1"/>
</dbReference>
<sequence>MRRLLLDTRPLHVSPAYRRLWWGLGLAQIGTMVTQVAVSLEIYEQTSSTFAVGILGIAALVPLVVLGLYGGALADAFDRRTVALVSGVVMISATVGLVVQAALQLEQPWVLYLLVAIQSAGSAVNVPTRMSIIPRLVGRDLLPAANALGTLTGSLGLTVGPLLGAVLAASVGYAATYALDVVLFGFALYALLRLPAMPPGTPIAAAPGLPAAGPGSDDVAAVLPADPTAADGEPAPRRQAGFAAVWEGLQFLRTRPNLRTTFVLDIIAMVTAMPRVMFPAVGAVILGGGETTTGGLTAAIAIGSVLASALSGGLGRVRRQGVAIVVAIVAFGVCAVGFGLSLMAAGRTSPSSLLVPVAIVAGLFLVGAGAADAVSAVFRQTVMQSATPDHLLGRLQGVFIVVVAGGPRLGDLVLGSAATRFGEASAAVGGGIVCILAVLAVAFGQRGFLRYDARHPTP</sequence>
<evidence type="ECO:0000256" key="3">
    <source>
        <dbReference type="ARBA" id="ARBA00022475"/>
    </source>
</evidence>
<feature type="transmembrane region" description="Helical" evidence="7">
    <location>
        <begin position="147"/>
        <end position="168"/>
    </location>
</feature>
<dbReference type="CDD" id="cd06173">
    <property type="entry name" value="MFS_MefA_like"/>
    <property type="match status" value="1"/>
</dbReference>
<evidence type="ECO:0000256" key="5">
    <source>
        <dbReference type="ARBA" id="ARBA00022989"/>
    </source>
</evidence>
<evidence type="ECO:0000256" key="4">
    <source>
        <dbReference type="ARBA" id="ARBA00022692"/>
    </source>
</evidence>
<feature type="transmembrane region" description="Helical" evidence="7">
    <location>
        <begin position="357"/>
        <end position="378"/>
    </location>
</feature>
<evidence type="ECO:0000256" key="1">
    <source>
        <dbReference type="ARBA" id="ARBA00004429"/>
    </source>
</evidence>
<keyword evidence="9" id="KW-1185">Reference proteome</keyword>
<reference evidence="8 9" key="1">
    <citation type="submission" date="2019-06" db="EMBL/GenBank/DDBJ databases">
        <title>Draft genome sequence of Miniimonas arenae KCTC 19750T isolated from sea sand.</title>
        <authorList>
            <person name="Park S.-J."/>
        </authorList>
    </citation>
    <scope>NUCLEOTIDE SEQUENCE [LARGE SCALE GENOMIC DNA]</scope>
    <source>
        <strain evidence="8 9">KCTC 19750</strain>
    </source>
</reference>